<dbReference type="Gene3D" id="1.20.1270.60">
    <property type="entry name" value="Arfaptin homology (AH) domain/BAR domain"/>
    <property type="match status" value="1"/>
</dbReference>
<feature type="domain" description="SH3" evidence="3">
    <location>
        <begin position="295"/>
        <end position="354"/>
    </location>
</feature>
<keyword evidence="1 2" id="KW-0728">SH3 domain</keyword>
<dbReference type="InterPro" id="IPR001452">
    <property type="entry name" value="SH3_domain"/>
</dbReference>
<dbReference type="PANTHER" id="PTHR14167">
    <property type="entry name" value="SH3 DOMAIN-CONTAINING"/>
    <property type="match status" value="1"/>
</dbReference>
<dbReference type="PANTHER" id="PTHR14167:SF30">
    <property type="entry name" value="SH3 DOMAIN-CONTAINING PROTEIN 1"/>
    <property type="match status" value="1"/>
</dbReference>
<proteinExistence type="predicted"/>
<dbReference type="InterPro" id="IPR027267">
    <property type="entry name" value="AH/BAR_dom_sf"/>
</dbReference>
<evidence type="ECO:0000259" key="3">
    <source>
        <dbReference type="PROSITE" id="PS50002"/>
    </source>
</evidence>
<dbReference type="CDD" id="cd11839">
    <property type="entry name" value="SH3_Intersectin_4"/>
    <property type="match status" value="1"/>
</dbReference>
<dbReference type="eggNOG" id="ENOG502QU26">
    <property type="taxonomic scope" value="Eukaryota"/>
</dbReference>
<reference evidence="5" key="1">
    <citation type="journal article" date="2013" name="Science">
        <title>The Amborella genome and the evolution of flowering plants.</title>
        <authorList>
            <consortium name="Amborella Genome Project"/>
        </authorList>
    </citation>
    <scope>NUCLEOTIDE SEQUENCE [LARGE SCALE GENOMIC DNA]</scope>
</reference>
<dbReference type="InterPro" id="IPR036028">
    <property type="entry name" value="SH3-like_dom_sf"/>
</dbReference>
<gene>
    <name evidence="4" type="ORF">AMTR_s00048p00229110</name>
</gene>
<dbReference type="EMBL" id="KI392502">
    <property type="protein sequence ID" value="ERN15704.1"/>
    <property type="molecule type" value="Genomic_DNA"/>
</dbReference>
<dbReference type="Proteomes" id="UP000017836">
    <property type="component" value="Unassembled WGS sequence"/>
</dbReference>
<dbReference type="SUPFAM" id="SSF103657">
    <property type="entry name" value="BAR/IMD domain-like"/>
    <property type="match status" value="1"/>
</dbReference>
<dbReference type="Gene3D" id="2.30.30.40">
    <property type="entry name" value="SH3 Domains"/>
    <property type="match status" value="1"/>
</dbReference>
<keyword evidence="5" id="KW-1185">Reference proteome</keyword>
<dbReference type="KEGG" id="atr:18443996"/>
<organism evidence="4 5">
    <name type="scientific">Amborella trichopoda</name>
    <dbReference type="NCBI Taxonomy" id="13333"/>
    <lineage>
        <taxon>Eukaryota</taxon>
        <taxon>Viridiplantae</taxon>
        <taxon>Streptophyta</taxon>
        <taxon>Embryophyta</taxon>
        <taxon>Tracheophyta</taxon>
        <taxon>Spermatophyta</taxon>
        <taxon>Magnoliopsida</taxon>
        <taxon>Amborellales</taxon>
        <taxon>Amborellaceae</taxon>
        <taxon>Amborella</taxon>
    </lineage>
</organism>
<evidence type="ECO:0000313" key="5">
    <source>
        <dbReference type="Proteomes" id="UP000017836"/>
    </source>
</evidence>
<dbReference type="SUPFAM" id="SSF50044">
    <property type="entry name" value="SH3-domain"/>
    <property type="match status" value="1"/>
</dbReference>
<evidence type="ECO:0000313" key="4">
    <source>
        <dbReference type="EMBL" id="ERN15704.1"/>
    </source>
</evidence>
<dbReference type="AlphaFoldDB" id="U5CZV7"/>
<dbReference type="OrthoDB" id="19092at2759"/>
<dbReference type="PROSITE" id="PS50002">
    <property type="entry name" value="SH3"/>
    <property type="match status" value="1"/>
</dbReference>
<accession>U5CZV7</accession>
<name>U5CZV7_AMBTC</name>
<evidence type="ECO:0000256" key="1">
    <source>
        <dbReference type="ARBA" id="ARBA00022443"/>
    </source>
</evidence>
<dbReference type="Pfam" id="PF14604">
    <property type="entry name" value="SH3_9"/>
    <property type="match status" value="1"/>
</dbReference>
<dbReference type="PRINTS" id="PR00499">
    <property type="entry name" value="P67PHOX"/>
</dbReference>
<dbReference type="HOGENOM" id="CLU_045749_0_0_1"/>
<evidence type="ECO:0000256" key="2">
    <source>
        <dbReference type="PROSITE-ProRule" id="PRU00192"/>
    </source>
</evidence>
<dbReference type="Gramene" id="ERN15704">
    <property type="protein sequence ID" value="ERN15704"/>
    <property type="gene ID" value="AMTR_s00048p00229110"/>
</dbReference>
<dbReference type="SMART" id="SM00326">
    <property type="entry name" value="SH3"/>
    <property type="match status" value="1"/>
</dbReference>
<dbReference type="OMA" id="EMKSSPQ"/>
<protein>
    <recommendedName>
        <fullName evidence="3">SH3 domain-containing protein</fullName>
    </recommendedName>
</protein>
<dbReference type="InterPro" id="IPR050384">
    <property type="entry name" value="Endophilin_SH3RF"/>
</dbReference>
<sequence>MDTLKRQASKFREQVSKQQQAVLRQFSTHGGNDTVITDEAEVRCHKKLESLYISTRAAKHFQKDVVRSIEGLISTSSKQMEIATKLADDCCKYGNESHSSNTTLASASRQFGTSRNSMESERENLRRILSTQVSEPLRAMVMGAPLEDARLLTHRYDRIFQEVEAQVAEVGRRQLKAKEPGANADSAYKLQNAEMKLSELKSSLSALGKEATAAMMSVEAQQQRLTYQRLITMVEAERSYHKAVADNLDKLHAKMVVEKQRYESGALADVCLSSPSNKDKTENGSGGTANATQKAMYFLAEVLHPFDAQAEGELSLSVGDYVVVRQVSPAGWSEGECKGKAGWFPSAYIELRDKAPASKISDIDPQS</sequence>